<dbReference type="PANTHER" id="PTHR43182:SF1">
    <property type="entry name" value="COBALT-PRECORRIN-7 C(5)-METHYLTRANSFERASE"/>
    <property type="match status" value="1"/>
</dbReference>
<evidence type="ECO:0000313" key="8">
    <source>
        <dbReference type="Proteomes" id="UP000679179"/>
    </source>
</evidence>
<gene>
    <name evidence="7" type="ORF">CPJCM30710_08540</name>
</gene>
<comment type="pathway">
    <text evidence="1">Cofactor biosynthesis; adenosylcobalamin biosynthesis.</text>
</comment>
<keyword evidence="2" id="KW-0169">Cobalamin biosynthesis</keyword>
<feature type="domain" description="Methyltransferase" evidence="6">
    <location>
        <begin position="32"/>
        <end position="131"/>
    </location>
</feature>
<evidence type="ECO:0000313" key="7">
    <source>
        <dbReference type="EMBL" id="GIM28188.1"/>
    </source>
</evidence>
<accession>A0A919VL32</accession>
<evidence type="ECO:0000256" key="5">
    <source>
        <dbReference type="ARBA" id="ARBA00022691"/>
    </source>
</evidence>
<dbReference type="RefSeq" id="WP_212902934.1">
    <property type="nucleotide sequence ID" value="NZ_BOPZ01000005.1"/>
</dbReference>
<evidence type="ECO:0000256" key="1">
    <source>
        <dbReference type="ARBA" id="ARBA00004953"/>
    </source>
</evidence>
<organism evidence="7 8">
    <name type="scientific">Clostridium polyendosporum</name>
    <dbReference type="NCBI Taxonomy" id="69208"/>
    <lineage>
        <taxon>Bacteria</taxon>
        <taxon>Bacillati</taxon>
        <taxon>Bacillota</taxon>
        <taxon>Clostridia</taxon>
        <taxon>Eubacteriales</taxon>
        <taxon>Clostridiaceae</taxon>
        <taxon>Clostridium</taxon>
    </lineage>
</organism>
<dbReference type="GO" id="GO:0009236">
    <property type="term" value="P:cobalamin biosynthetic process"/>
    <property type="evidence" value="ECO:0007669"/>
    <property type="project" value="UniProtKB-KW"/>
</dbReference>
<dbReference type="SUPFAM" id="SSF53335">
    <property type="entry name" value="S-adenosyl-L-methionine-dependent methyltransferases"/>
    <property type="match status" value="1"/>
</dbReference>
<dbReference type="InterPro" id="IPR050714">
    <property type="entry name" value="Cobalamin_biosynth_MTase"/>
</dbReference>
<sequence>MRWIKDNEFIRGDIPMTKFEIRLISVGLLGIEPGDVLLDIGAGTGSVSIEASLQGAEVYSIEKEPEGIDLIQKNAAKFNTNITVIQDIAPEGIDKVPSFNKCFIGGSGGNLKDIFLKADSKLKSGGTLVGNFITFDNFNVLKQCMNKNDYKDVEVRLIQSSKVEGKAGMLKANNPIFIIKGEKP</sequence>
<dbReference type="CDD" id="cd02440">
    <property type="entry name" value="AdoMet_MTases"/>
    <property type="match status" value="1"/>
</dbReference>
<protein>
    <submittedName>
        <fullName evidence="7">Precorrin-6Y C5,15-methyltransferase (Decarboxylating) subunit CbiT</fullName>
    </submittedName>
</protein>
<dbReference type="EMBL" id="BOPZ01000005">
    <property type="protein sequence ID" value="GIM28188.1"/>
    <property type="molecule type" value="Genomic_DNA"/>
</dbReference>
<dbReference type="PANTHER" id="PTHR43182">
    <property type="entry name" value="COBALT-PRECORRIN-6B C(15)-METHYLTRANSFERASE (DECARBOXYLATING)"/>
    <property type="match status" value="1"/>
</dbReference>
<reference evidence="7" key="1">
    <citation type="submission" date="2021-03" db="EMBL/GenBank/DDBJ databases">
        <title>Taxonomic study of Clostridium polyendosporum from meadow-gley soil under rice.</title>
        <authorList>
            <person name="Kobayashi H."/>
            <person name="Tanizawa Y."/>
            <person name="Yagura M."/>
        </authorList>
    </citation>
    <scope>NUCLEOTIDE SEQUENCE</scope>
    <source>
        <strain evidence="7">JCM 30710</strain>
    </source>
</reference>
<evidence type="ECO:0000259" key="6">
    <source>
        <dbReference type="Pfam" id="PF13847"/>
    </source>
</evidence>
<keyword evidence="3" id="KW-0489">Methyltransferase</keyword>
<dbReference type="AlphaFoldDB" id="A0A919VL32"/>
<comment type="caution">
    <text evidence="7">The sequence shown here is derived from an EMBL/GenBank/DDBJ whole genome shotgun (WGS) entry which is preliminary data.</text>
</comment>
<dbReference type="InterPro" id="IPR025714">
    <property type="entry name" value="Methyltranfer_dom"/>
</dbReference>
<dbReference type="Gene3D" id="3.40.50.150">
    <property type="entry name" value="Vaccinia Virus protein VP39"/>
    <property type="match status" value="1"/>
</dbReference>
<dbReference type="Proteomes" id="UP000679179">
    <property type="component" value="Unassembled WGS sequence"/>
</dbReference>
<dbReference type="GO" id="GO:0032259">
    <property type="term" value="P:methylation"/>
    <property type="evidence" value="ECO:0007669"/>
    <property type="project" value="UniProtKB-KW"/>
</dbReference>
<keyword evidence="8" id="KW-1185">Reference proteome</keyword>
<name>A0A919VL32_9CLOT</name>
<dbReference type="GO" id="GO:0008276">
    <property type="term" value="F:protein methyltransferase activity"/>
    <property type="evidence" value="ECO:0007669"/>
    <property type="project" value="InterPro"/>
</dbReference>
<keyword evidence="5" id="KW-0949">S-adenosyl-L-methionine</keyword>
<keyword evidence="4" id="KW-0808">Transferase</keyword>
<dbReference type="NCBIfam" id="TIGR02469">
    <property type="entry name" value="CbiT"/>
    <property type="match status" value="1"/>
</dbReference>
<evidence type="ECO:0000256" key="2">
    <source>
        <dbReference type="ARBA" id="ARBA00022573"/>
    </source>
</evidence>
<dbReference type="Pfam" id="PF13847">
    <property type="entry name" value="Methyltransf_31"/>
    <property type="match status" value="1"/>
</dbReference>
<dbReference type="InterPro" id="IPR029063">
    <property type="entry name" value="SAM-dependent_MTases_sf"/>
</dbReference>
<evidence type="ECO:0000256" key="4">
    <source>
        <dbReference type="ARBA" id="ARBA00022679"/>
    </source>
</evidence>
<evidence type="ECO:0000256" key="3">
    <source>
        <dbReference type="ARBA" id="ARBA00022603"/>
    </source>
</evidence>
<proteinExistence type="predicted"/>
<dbReference type="InterPro" id="IPR014008">
    <property type="entry name" value="Cbl_synth_MTase_CbiT"/>
</dbReference>